<dbReference type="InterPro" id="IPR042560">
    <property type="entry name" value="Exo84_C_2"/>
</dbReference>
<dbReference type="STRING" id="1590841.A0A2R6P9E1"/>
<feature type="compositionally biased region" description="Polar residues" evidence="4">
    <location>
        <begin position="172"/>
        <end position="181"/>
    </location>
</feature>
<evidence type="ECO:0000259" key="5">
    <source>
        <dbReference type="Pfam" id="PF16528"/>
    </source>
</evidence>
<reference evidence="6 7" key="1">
    <citation type="submission" date="2017-07" db="EMBL/GenBank/DDBJ databases">
        <title>An improved, manually edited Actinidia chinensis var. chinensis (kiwifruit) genome highlights the challenges associated with draft genomes and gene prediction in plants.</title>
        <authorList>
            <person name="Pilkington S."/>
            <person name="Crowhurst R."/>
            <person name="Hilario E."/>
            <person name="Nardozza S."/>
            <person name="Fraser L."/>
            <person name="Peng Y."/>
            <person name="Gunaseelan K."/>
            <person name="Simpson R."/>
            <person name="Tahir J."/>
            <person name="Deroles S."/>
            <person name="Templeton K."/>
            <person name="Luo Z."/>
            <person name="Davy M."/>
            <person name="Cheng C."/>
            <person name="Mcneilage M."/>
            <person name="Scaglione D."/>
            <person name="Liu Y."/>
            <person name="Zhang Q."/>
            <person name="Datson P."/>
            <person name="De Silva N."/>
            <person name="Gardiner S."/>
            <person name="Bassett H."/>
            <person name="Chagne D."/>
            <person name="Mccallum J."/>
            <person name="Dzierzon H."/>
            <person name="Deng C."/>
            <person name="Wang Y.-Y."/>
            <person name="Barron N."/>
            <person name="Manako K."/>
            <person name="Bowen J."/>
            <person name="Foster T."/>
            <person name="Erridge Z."/>
            <person name="Tiffin H."/>
            <person name="Waite C."/>
            <person name="Davies K."/>
            <person name="Grierson E."/>
            <person name="Laing W."/>
            <person name="Kirk R."/>
            <person name="Chen X."/>
            <person name="Wood M."/>
            <person name="Montefiori M."/>
            <person name="Brummell D."/>
            <person name="Schwinn K."/>
            <person name="Catanach A."/>
            <person name="Fullerton C."/>
            <person name="Li D."/>
            <person name="Meiyalaghan S."/>
            <person name="Nieuwenhuizen N."/>
            <person name="Read N."/>
            <person name="Prakash R."/>
            <person name="Hunter D."/>
            <person name="Zhang H."/>
            <person name="Mckenzie M."/>
            <person name="Knabel M."/>
            <person name="Harris A."/>
            <person name="Allan A."/>
            <person name="Chen A."/>
            <person name="Janssen B."/>
            <person name="Plunkett B."/>
            <person name="Dwamena C."/>
            <person name="Voogd C."/>
            <person name="Leif D."/>
            <person name="Lafferty D."/>
            <person name="Souleyre E."/>
            <person name="Varkonyi-Gasic E."/>
            <person name="Gambi F."/>
            <person name="Hanley J."/>
            <person name="Yao J.-L."/>
            <person name="Cheung J."/>
            <person name="David K."/>
            <person name="Warren B."/>
            <person name="Marsh K."/>
            <person name="Snowden K."/>
            <person name="Lin-Wang K."/>
            <person name="Brian L."/>
            <person name="Martinez-Sanchez M."/>
            <person name="Wang M."/>
            <person name="Ileperuma N."/>
            <person name="Macnee N."/>
            <person name="Campin R."/>
            <person name="Mcatee P."/>
            <person name="Drummond R."/>
            <person name="Espley R."/>
            <person name="Ireland H."/>
            <person name="Wu R."/>
            <person name="Atkinson R."/>
            <person name="Karunairetnam S."/>
            <person name="Bulley S."/>
            <person name="Chunkath S."/>
            <person name="Hanley Z."/>
            <person name="Storey R."/>
            <person name="Thrimawithana A."/>
            <person name="Thomson S."/>
            <person name="David C."/>
            <person name="Testolin R."/>
        </authorList>
    </citation>
    <scope>NUCLEOTIDE SEQUENCE [LARGE SCALE GENOMIC DNA]</scope>
    <source>
        <strain evidence="7">cv. Red5</strain>
        <tissue evidence="6">Young leaf</tissue>
    </source>
</reference>
<evidence type="ECO:0000256" key="2">
    <source>
        <dbReference type="ARBA" id="ARBA00022448"/>
    </source>
</evidence>
<dbReference type="FunFam" id="1.20.58.1220:FF:000005">
    <property type="entry name" value="Os07g0568000 protein"/>
    <property type="match status" value="1"/>
</dbReference>
<comment type="similarity">
    <text evidence="1">Belongs to the EXO84 family.</text>
</comment>
<evidence type="ECO:0000313" key="6">
    <source>
        <dbReference type="EMBL" id="PSR87629.1"/>
    </source>
</evidence>
<dbReference type="GO" id="GO:0060321">
    <property type="term" value="P:acceptance of pollen"/>
    <property type="evidence" value="ECO:0007669"/>
    <property type="project" value="EnsemblPlants"/>
</dbReference>
<dbReference type="InParanoid" id="A0A2R6P9E1"/>
<comment type="caution">
    <text evidence="6">The sequence shown here is derived from an EMBL/GenBank/DDBJ whole genome shotgun (WGS) entry which is preliminary data.</text>
</comment>
<dbReference type="Pfam" id="PF16528">
    <property type="entry name" value="Exo84_C"/>
    <property type="match status" value="1"/>
</dbReference>
<evidence type="ECO:0000256" key="3">
    <source>
        <dbReference type="ARBA" id="ARBA00022483"/>
    </source>
</evidence>
<evidence type="ECO:0000256" key="1">
    <source>
        <dbReference type="ARBA" id="ARBA00007210"/>
    </source>
</evidence>
<dbReference type="Gramene" id="PSR87629">
    <property type="protein sequence ID" value="PSR87629"/>
    <property type="gene ID" value="CEY00_Acc30676"/>
</dbReference>
<proteinExistence type="inferred from homology"/>
<dbReference type="GO" id="GO:0000145">
    <property type="term" value="C:exocyst"/>
    <property type="evidence" value="ECO:0007669"/>
    <property type="project" value="InterPro"/>
</dbReference>
<dbReference type="InterPro" id="IPR016159">
    <property type="entry name" value="Cullin_repeat-like_dom_sf"/>
</dbReference>
<feature type="compositionally biased region" description="Basic and acidic residues" evidence="4">
    <location>
        <begin position="160"/>
        <end position="170"/>
    </location>
</feature>
<dbReference type="OMA" id="FWGVLED"/>
<gene>
    <name evidence="6" type="ORF">CEY00_Acc30676</name>
</gene>
<dbReference type="InterPro" id="IPR033961">
    <property type="entry name" value="Exo84"/>
</dbReference>
<dbReference type="FunCoup" id="A0A2R6P9E1">
    <property type="interactions" value="2505"/>
</dbReference>
<sequence>MESSEEEDDFPSIESVTPQSKIDTIYQSKSEKGIRKLCFELLDLKDAVENLCGNTRTKYLAFLRLSEEVVEMEHELNELRKHISAQGIVVQDLMSGVCRELDEWTGAIGDIQEAEQNLHNCEPEDPLSNKEEDHKRVFLENVDVLLAEHKVEETLEALDAEERSHPELKVSGDTSSSEPSSYKSAFLKRKAMLESKLVEITEQPVVGVLELKKAVSGLIKLGKGALAHQLLLKSYGCRLQKSIEAFLPLCPSYPETYSATLSNLVFSSISLTTKQSSLMFGDNPVYTNRVIQWAEWEIESFVRLVKENAPPSETVNALRAASTCVQASLSHCFVLESQGLKFSKLLLVLLRPYIEEVLELNFRRARRVVLDFTGTDDSLPLSPRFASPLSIFATSSDSFLIDCGMRFIFIVKDIVDQLTPLVILHFGVNTLTRISHIFDKYVDALIKALPGPSEDDHLTELKEAVPFRAETDSEQLALLGTAFTVAEDLLPMAVSRIWTALNESKEAGSGLVENLMSLPTNTIEPKDWRRQLQHSLDKLRDHFCRQYVVSFIYSRDGKTRLAAQIYLNSKEEDLFGDSDPLPSLPFQALFGKLQQLATVAGDVLLGREKIQKILLARLTETVVMWLSEEQEFWGVLEDDSAPLQPPGLQQLILDMHFTVEIAHFAGYPSRHIHQIASAIIARAIRTFSARGIDPQSALPEDEWFVETAKTAINKLLQVTSGSDTSDIDEEHIMMNDEEHIMMNDEDISDSDESPSSLSTVDTFESFVSAEMGELESPVYLTDPES</sequence>
<feature type="region of interest" description="Disordered" evidence="4">
    <location>
        <begin position="157"/>
        <end position="181"/>
    </location>
</feature>
<evidence type="ECO:0000313" key="7">
    <source>
        <dbReference type="Proteomes" id="UP000241394"/>
    </source>
</evidence>
<organism evidence="6 7">
    <name type="scientific">Actinidia chinensis var. chinensis</name>
    <name type="common">Chinese soft-hair kiwi</name>
    <dbReference type="NCBI Taxonomy" id="1590841"/>
    <lineage>
        <taxon>Eukaryota</taxon>
        <taxon>Viridiplantae</taxon>
        <taxon>Streptophyta</taxon>
        <taxon>Embryophyta</taxon>
        <taxon>Tracheophyta</taxon>
        <taxon>Spermatophyta</taxon>
        <taxon>Magnoliopsida</taxon>
        <taxon>eudicotyledons</taxon>
        <taxon>Gunneridae</taxon>
        <taxon>Pentapetalae</taxon>
        <taxon>asterids</taxon>
        <taxon>Ericales</taxon>
        <taxon>Actinidiaceae</taxon>
        <taxon>Actinidia</taxon>
    </lineage>
</organism>
<dbReference type="OrthoDB" id="1710909at2759"/>
<dbReference type="AlphaFoldDB" id="A0A2R6P9E1"/>
<dbReference type="Gene3D" id="1.20.58.1220">
    <property type="entry name" value="Exo84p, C-terminal helical domain"/>
    <property type="match status" value="1"/>
</dbReference>
<dbReference type="Proteomes" id="UP000241394">
    <property type="component" value="Chromosome LG27"/>
</dbReference>
<keyword evidence="3" id="KW-0268">Exocytosis</keyword>
<keyword evidence="7" id="KW-1185">Reference proteome</keyword>
<dbReference type="GO" id="GO:0008104">
    <property type="term" value="P:intracellular protein localization"/>
    <property type="evidence" value="ECO:0007669"/>
    <property type="project" value="TreeGrafter"/>
</dbReference>
<name>A0A2R6P9E1_ACTCC</name>
<dbReference type="GO" id="GO:0005776">
    <property type="term" value="C:autophagosome"/>
    <property type="evidence" value="ECO:0007669"/>
    <property type="project" value="EnsemblPlants"/>
</dbReference>
<reference evidence="7" key="2">
    <citation type="journal article" date="2018" name="BMC Genomics">
        <title>A manually annotated Actinidia chinensis var. chinensis (kiwifruit) genome highlights the challenges associated with draft genomes and gene prediction in plants.</title>
        <authorList>
            <person name="Pilkington S.M."/>
            <person name="Crowhurst R."/>
            <person name="Hilario E."/>
            <person name="Nardozza S."/>
            <person name="Fraser L."/>
            <person name="Peng Y."/>
            <person name="Gunaseelan K."/>
            <person name="Simpson R."/>
            <person name="Tahir J."/>
            <person name="Deroles S.C."/>
            <person name="Templeton K."/>
            <person name="Luo Z."/>
            <person name="Davy M."/>
            <person name="Cheng C."/>
            <person name="McNeilage M."/>
            <person name="Scaglione D."/>
            <person name="Liu Y."/>
            <person name="Zhang Q."/>
            <person name="Datson P."/>
            <person name="De Silva N."/>
            <person name="Gardiner S.E."/>
            <person name="Bassett H."/>
            <person name="Chagne D."/>
            <person name="McCallum J."/>
            <person name="Dzierzon H."/>
            <person name="Deng C."/>
            <person name="Wang Y.Y."/>
            <person name="Barron L."/>
            <person name="Manako K."/>
            <person name="Bowen J."/>
            <person name="Foster T.M."/>
            <person name="Erridge Z.A."/>
            <person name="Tiffin H."/>
            <person name="Waite C.N."/>
            <person name="Davies K.M."/>
            <person name="Grierson E.P."/>
            <person name="Laing W.A."/>
            <person name="Kirk R."/>
            <person name="Chen X."/>
            <person name="Wood M."/>
            <person name="Montefiori M."/>
            <person name="Brummell D.A."/>
            <person name="Schwinn K.E."/>
            <person name="Catanach A."/>
            <person name="Fullerton C."/>
            <person name="Li D."/>
            <person name="Meiyalaghan S."/>
            <person name="Nieuwenhuizen N."/>
            <person name="Read N."/>
            <person name="Prakash R."/>
            <person name="Hunter D."/>
            <person name="Zhang H."/>
            <person name="McKenzie M."/>
            <person name="Knabel M."/>
            <person name="Harris A."/>
            <person name="Allan A.C."/>
            <person name="Gleave A."/>
            <person name="Chen A."/>
            <person name="Janssen B.J."/>
            <person name="Plunkett B."/>
            <person name="Ampomah-Dwamena C."/>
            <person name="Voogd C."/>
            <person name="Leif D."/>
            <person name="Lafferty D."/>
            <person name="Souleyre E.J.F."/>
            <person name="Varkonyi-Gasic E."/>
            <person name="Gambi F."/>
            <person name="Hanley J."/>
            <person name="Yao J.L."/>
            <person name="Cheung J."/>
            <person name="David K.M."/>
            <person name="Warren B."/>
            <person name="Marsh K."/>
            <person name="Snowden K.C."/>
            <person name="Lin-Wang K."/>
            <person name="Brian L."/>
            <person name="Martinez-Sanchez M."/>
            <person name="Wang M."/>
            <person name="Ileperuma N."/>
            <person name="Macnee N."/>
            <person name="Campin R."/>
            <person name="McAtee P."/>
            <person name="Drummond R.S.M."/>
            <person name="Espley R.V."/>
            <person name="Ireland H.S."/>
            <person name="Wu R."/>
            <person name="Atkinson R.G."/>
            <person name="Karunairetnam S."/>
            <person name="Bulley S."/>
            <person name="Chunkath S."/>
            <person name="Hanley Z."/>
            <person name="Storey R."/>
            <person name="Thrimawithana A.H."/>
            <person name="Thomson S."/>
            <person name="David C."/>
            <person name="Testolin R."/>
            <person name="Huang H."/>
            <person name="Hellens R.P."/>
            <person name="Schaffer R.J."/>
        </authorList>
    </citation>
    <scope>NUCLEOTIDE SEQUENCE [LARGE SCALE GENOMIC DNA]</scope>
    <source>
        <strain evidence="7">cv. Red5</strain>
    </source>
</reference>
<dbReference type="InterPro" id="IPR032403">
    <property type="entry name" value="Exo84_C"/>
</dbReference>
<dbReference type="EMBL" id="NKQK01000027">
    <property type="protein sequence ID" value="PSR87629.1"/>
    <property type="molecule type" value="Genomic_DNA"/>
</dbReference>
<accession>A0A2R6P9E1</accession>
<dbReference type="SUPFAM" id="SSF74788">
    <property type="entry name" value="Cullin repeat-like"/>
    <property type="match status" value="1"/>
</dbReference>
<dbReference type="GO" id="GO:0006893">
    <property type="term" value="P:Golgi to plasma membrane transport"/>
    <property type="evidence" value="ECO:0007669"/>
    <property type="project" value="TreeGrafter"/>
</dbReference>
<protein>
    <submittedName>
        <fullName evidence="6">Exocyst complex component EXO84C like</fullName>
    </submittedName>
</protein>
<dbReference type="PANTHER" id="PTHR21426">
    <property type="entry name" value="EXOCYST COMPLEX COMPONENT 8"/>
    <property type="match status" value="1"/>
</dbReference>
<feature type="domain" description="Exocyst component Exo84 C-terminal" evidence="5">
    <location>
        <begin position="139"/>
        <end position="342"/>
    </location>
</feature>
<dbReference type="PANTHER" id="PTHR21426:SF2">
    <property type="entry name" value="EXOCYST COMPLEX COMPONENT EXO84C"/>
    <property type="match status" value="1"/>
</dbReference>
<evidence type="ECO:0000256" key="4">
    <source>
        <dbReference type="SAM" id="MobiDB-lite"/>
    </source>
</evidence>
<dbReference type="GO" id="GO:0006887">
    <property type="term" value="P:exocytosis"/>
    <property type="evidence" value="ECO:0007669"/>
    <property type="project" value="UniProtKB-KW"/>
</dbReference>
<keyword evidence="2" id="KW-0813">Transport</keyword>